<dbReference type="PROSITE" id="PS51762">
    <property type="entry name" value="GH16_2"/>
    <property type="match status" value="1"/>
</dbReference>
<feature type="domain" description="GH16" evidence="2">
    <location>
        <begin position="30"/>
        <end position="262"/>
    </location>
</feature>
<sequence length="271" mass="30611">MKKKTDRAWMKLIFLCCVTLLVVLGCVWRSTVSADPLRGACKLRQTFHDEFNGKSLDSSKWTTRFWWGDGNIKDGSLNYYTDENVSVSRGAAHIKVEKRAAGGKPYASSLISTYGKFAQTYGYWEVRTKIVSGDGLSAFFATGAADRSWPPEIDVFEVPQQERKVFMTNHYGANKSNEGTWESPVALSRDYHTYGVLWKPNLLVFYIDSRERWRTTIGIPTKALYPSIGAATCGGWCGDVSKAKLPRVMDIDYFRVYSEDCSRSTPAPTRR</sequence>
<dbReference type="OrthoDB" id="657277at2"/>
<dbReference type="InterPro" id="IPR000757">
    <property type="entry name" value="Beta-glucanase-like"/>
</dbReference>
<dbReference type="STRING" id="1920490.GCA_001895925_03996"/>
<evidence type="ECO:0000256" key="1">
    <source>
        <dbReference type="ARBA" id="ARBA00006865"/>
    </source>
</evidence>
<keyword evidence="3" id="KW-0378">Hydrolase</keyword>
<accession>A0A2T1DHH9</accession>
<comment type="similarity">
    <text evidence="1">Belongs to the glycosyl hydrolase 16 family.</text>
</comment>
<dbReference type="PANTHER" id="PTHR10963:SF55">
    <property type="entry name" value="GLYCOSIDE HYDROLASE FAMILY 16 PROTEIN"/>
    <property type="match status" value="1"/>
</dbReference>
<comment type="caution">
    <text evidence="3">The sequence shown here is derived from an EMBL/GenBank/DDBJ whole genome shotgun (WGS) entry which is preliminary data.</text>
</comment>
<reference evidence="3 4" key="1">
    <citation type="submission" date="2018-02" db="EMBL/GenBank/DDBJ databases">
        <authorList>
            <person name="Cohen D.B."/>
            <person name="Kent A.D."/>
        </authorList>
    </citation>
    <scope>NUCLEOTIDE SEQUENCE [LARGE SCALE GENOMIC DNA]</scope>
    <source>
        <strain evidence="3 4">ULC007</strain>
    </source>
</reference>
<dbReference type="GO" id="GO:0004553">
    <property type="term" value="F:hydrolase activity, hydrolyzing O-glycosyl compounds"/>
    <property type="evidence" value="ECO:0007669"/>
    <property type="project" value="InterPro"/>
</dbReference>
<evidence type="ECO:0000313" key="3">
    <source>
        <dbReference type="EMBL" id="PSB19942.1"/>
    </source>
</evidence>
<evidence type="ECO:0000313" key="4">
    <source>
        <dbReference type="Proteomes" id="UP000238634"/>
    </source>
</evidence>
<dbReference type="Proteomes" id="UP000238634">
    <property type="component" value="Unassembled WGS sequence"/>
</dbReference>
<dbReference type="PANTHER" id="PTHR10963">
    <property type="entry name" value="GLYCOSYL HYDROLASE-RELATED"/>
    <property type="match status" value="1"/>
</dbReference>
<dbReference type="GO" id="GO:0005975">
    <property type="term" value="P:carbohydrate metabolic process"/>
    <property type="evidence" value="ECO:0007669"/>
    <property type="project" value="InterPro"/>
</dbReference>
<evidence type="ECO:0000259" key="2">
    <source>
        <dbReference type="PROSITE" id="PS51762"/>
    </source>
</evidence>
<reference evidence="3 4" key="2">
    <citation type="submission" date="2018-03" db="EMBL/GenBank/DDBJ databases">
        <title>The ancient ancestry and fast evolution of plastids.</title>
        <authorList>
            <person name="Moore K.R."/>
            <person name="Magnabosco C."/>
            <person name="Momper L."/>
            <person name="Gold D.A."/>
            <person name="Bosak T."/>
            <person name="Fournier G.P."/>
        </authorList>
    </citation>
    <scope>NUCLEOTIDE SEQUENCE [LARGE SCALE GENOMIC DNA]</scope>
    <source>
        <strain evidence="3 4">ULC007</strain>
    </source>
</reference>
<name>A0A2T1DHH9_9CYAN</name>
<gene>
    <name evidence="3" type="ORF">C7B65_09765</name>
</gene>
<keyword evidence="4" id="KW-1185">Reference proteome</keyword>
<organism evidence="3 4">
    <name type="scientific">Phormidesmis priestleyi ULC007</name>
    <dbReference type="NCBI Taxonomy" id="1920490"/>
    <lineage>
        <taxon>Bacteria</taxon>
        <taxon>Bacillati</taxon>
        <taxon>Cyanobacteriota</taxon>
        <taxon>Cyanophyceae</taxon>
        <taxon>Leptolyngbyales</taxon>
        <taxon>Leptolyngbyaceae</taxon>
        <taxon>Phormidesmis</taxon>
    </lineage>
</organism>
<dbReference type="SUPFAM" id="SSF49899">
    <property type="entry name" value="Concanavalin A-like lectins/glucanases"/>
    <property type="match status" value="1"/>
</dbReference>
<protein>
    <submittedName>
        <fullName evidence="3">Glycoside hydrolase family 16 protein</fullName>
    </submittedName>
</protein>
<dbReference type="AlphaFoldDB" id="A0A2T1DHH9"/>
<dbReference type="CDD" id="cd08023">
    <property type="entry name" value="GH16_laminarinase_like"/>
    <property type="match status" value="1"/>
</dbReference>
<dbReference type="PROSITE" id="PS51257">
    <property type="entry name" value="PROKAR_LIPOPROTEIN"/>
    <property type="match status" value="1"/>
</dbReference>
<dbReference type="InterPro" id="IPR050546">
    <property type="entry name" value="Glycosyl_Hydrlase_16"/>
</dbReference>
<dbReference type="Gene3D" id="2.60.120.200">
    <property type="match status" value="1"/>
</dbReference>
<dbReference type="EMBL" id="PVWG01000008">
    <property type="protein sequence ID" value="PSB19942.1"/>
    <property type="molecule type" value="Genomic_DNA"/>
</dbReference>
<dbReference type="InterPro" id="IPR013320">
    <property type="entry name" value="ConA-like_dom_sf"/>
</dbReference>
<proteinExistence type="inferred from homology"/>
<dbReference type="Pfam" id="PF00722">
    <property type="entry name" value="Glyco_hydro_16"/>
    <property type="match status" value="1"/>
</dbReference>